<dbReference type="HOGENOM" id="CLU_010194_44_6_1"/>
<dbReference type="SUPFAM" id="SSF51735">
    <property type="entry name" value="NAD(P)-binding Rossmann-fold domains"/>
    <property type="match status" value="1"/>
</dbReference>
<accession>S7Q8J6</accession>
<dbReference type="GO" id="GO:0016491">
    <property type="term" value="F:oxidoreductase activity"/>
    <property type="evidence" value="ECO:0007669"/>
    <property type="project" value="UniProtKB-KW"/>
</dbReference>
<dbReference type="Pfam" id="PF00106">
    <property type="entry name" value="adh_short"/>
    <property type="match status" value="1"/>
</dbReference>
<keyword evidence="2" id="KW-0560">Oxidoreductase</keyword>
<dbReference type="Proteomes" id="UP000030669">
    <property type="component" value="Unassembled WGS sequence"/>
</dbReference>
<dbReference type="Gene3D" id="3.40.50.720">
    <property type="entry name" value="NAD(P)-binding Rossmann-like Domain"/>
    <property type="match status" value="1"/>
</dbReference>
<dbReference type="EMBL" id="KB469300">
    <property type="protein sequence ID" value="EPQ56306.1"/>
    <property type="molecule type" value="Genomic_DNA"/>
</dbReference>
<dbReference type="PRINTS" id="PR00081">
    <property type="entry name" value="GDHRDH"/>
</dbReference>
<dbReference type="GeneID" id="19305961"/>
<name>S7Q8J6_GLOTA</name>
<reference evidence="3 4" key="1">
    <citation type="journal article" date="2012" name="Science">
        <title>The Paleozoic origin of enzymatic lignin decomposition reconstructed from 31 fungal genomes.</title>
        <authorList>
            <person name="Floudas D."/>
            <person name="Binder M."/>
            <person name="Riley R."/>
            <person name="Barry K."/>
            <person name="Blanchette R.A."/>
            <person name="Henrissat B."/>
            <person name="Martinez A.T."/>
            <person name="Otillar R."/>
            <person name="Spatafora J.W."/>
            <person name="Yadav J.S."/>
            <person name="Aerts A."/>
            <person name="Benoit I."/>
            <person name="Boyd A."/>
            <person name="Carlson A."/>
            <person name="Copeland A."/>
            <person name="Coutinho P.M."/>
            <person name="de Vries R.P."/>
            <person name="Ferreira P."/>
            <person name="Findley K."/>
            <person name="Foster B."/>
            <person name="Gaskell J."/>
            <person name="Glotzer D."/>
            <person name="Gorecki P."/>
            <person name="Heitman J."/>
            <person name="Hesse C."/>
            <person name="Hori C."/>
            <person name="Igarashi K."/>
            <person name="Jurgens J.A."/>
            <person name="Kallen N."/>
            <person name="Kersten P."/>
            <person name="Kohler A."/>
            <person name="Kuees U."/>
            <person name="Kumar T.K.A."/>
            <person name="Kuo A."/>
            <person name="LaButti K."/>
            <person name="Larrondo L.F."/>
            <person name="Lindquist E."/>
            <person name="Ling A."/>
            <person name="Lombard V."/>
            <person name="Lucas S."/>
            <person name="Lundell T."/>
            <person name="Martin R."/>
            <person name="McLaughlin D.J."/>
            <person name="Morgenstern I."/>
            <person name="Morin E."/>
            <person name="Murat C."/>
            <person name="Nagy L.G."/>
            <person name="Nolan M."/>
            <person name="Ohm R.A."/>
            <person name="Patyshakuliyeva A."/>
            <person name="Rokas A."/>
            <person name="Ruiz-Duenas F.J."/>
            <person name="Sabat G."/>
            <person name="Salamov A."/>
            <person name="Samejima M."/>
            <person name="Schmutz J."/>
            <person name="Slot J.C."/>
            <person name="St John F."/>
            <person name="Stenlid J."/>
            <person name="Sun H."/>
            <person name="Sun S."/>
            <person name="Syed K."/>
            <person name="Tsang A."/>
            <person name="Wiebenga A."/>
            <person name="Young D."/>
            <person name="Pisabarro A."/>
            <person name="Eastwood D.C."/>
            <person name="Martin F."/>
            <person name="Cullen D."/>
            <person name="Grigoriev I.V."/>
            <person name="Hibbett D.S."/>
        </authorList>
    </citation>
    <scope>NUCLEOTIDE SEQUENCE [LARGE SCALE GENOMIC DNA]</scope>
    <source>
        <strain evidence="3 4">ATCC 11539</strain>
    </source>
</reference>
<gene>
    <name evidence="3" type="ORF">GLOTRDRAFT_40147</name>
</gene>
<dbReference type="OrthoDB" id="191139at2759"/>
<dbReference type="eggNOG" id="KOG1208">
    <property type="taxonomic scope" value="Eukaryota"/>
</dbReference>
<protein>
    <submittedName>
        <fullName evidence="3">Oxidoreductase</fullName>
    </submittedName>
</protein>
<dbReference type="KEGG" id="gtr:GLOTRDRAFT_40147"/>
<comment type="similarity">
    <text evidence="1">Belongs to the short-chain dehydrogenases/reductases (SDR) family.</text>
</comment>
<organism evidence="3 4">
    <name type="scientific">Gloeophyllum trabeum (strain ATCC 11539 / FP-39264 / Madison 617)</name>
    <name type="common">Brown rot fungus</name>
    <dbReference type="NCBI Taxonomy" id="670483"/>
    <lineage>
        <taxon>Eukaryota</taxon>
        <taxon>Fungi</taxon>
        <taxon>Dikarya</taxon>
        <taxon>Basidiomycota</taxon>
        <taxon>Agaricomycotina</taxon>
        <taxon>Agaricomycetes</taxon>
        <taxon>Gloeophyllales</taxon>
        <taxon>Gloeophyllaceae</taxon>
        <taxon>Gloeophyllum</taxon>
    </lineage>
</organism>
<dbReference type="PANTHER" id="PTHR24320:SF154">
    <property type="entry name" value="OXIDOREDUCTASE, SHORT-CHAIN DEHYDROGENASE_REDUCTASE FAMILY (AFU_ORTHOLOGUE AFUA_2G04560)"/>
    <property type="match status" value="1"/>
</dbReference>
<evidence type="ECO:0000256" key="1">
    <source>
        <dbReference type="ARBA" id="ARBA00006484"/>
    </source>
</evidence>
<dbReference type="AlphaFoldDB" id="S7Q8J6"/>
<keyword evidence="4" id="KW-1185">Reference proteome</keyword>
<evidence type="ECO:0000313" key="3">
    <source>
        <dbReference type="EMBL" id="EPQ56306.1"/>
    </source>
</evidence>
<dbReference type="InterPro" id="IPR036291">
    <property type="entry name" value="NAD(P)-bd_dom_sf"/>
</dbReference>
<evidence type="ECO:0000256" key="2">
    <source>
        <dbReference type="ARBA" id="ARBA00023002"/>
    </source>
</evidence>
<evidence type="ECO:0000313" key="4">
    <source>
        <dbReference type="Proteomes" id="UP000030669"/>
    </source>
</evidence>
<dbReference type="OMA" id="HVQIPLL"/>
<proteinExistence type="inferred from homology"/>
<dbReference type="PANTHER" id="PTHR24320">
    <property type="entry name" value="RETINOL DEHYDROGENASE"/>
    <property type="match status" value="1"/>
</dbReference>
<sequence>MKFCENFDPEKDIPSLSGKIILITGGTAGVGKATILALAKHGPDHIYFTGRNARSAEEVVNEVATASPRVKTTFVQCDLSSLASVNEAAKQLRLQRLDVLIANAGIKAETPALSKNGYEVHFATHHLGHALFIKHLLPIMLQTAQQPGADVRIVLVTSLGYRLHPNEGIVFNDLKTPQEGLGFNGWRAYGQSKLANVLYAVEVSRRYPEITSVSVHPGVVGTDMVANLSFVQRAIIYVTNLGRILTPEEGAYNQLWAATHKKEDIVNGEFYEPVGKPGRRDKLSKDQNVAKKLWEWTEAQLAAV</sequence>
<dbReference type="InterPro" id="IPR002347">
    <property type="entry name" value="SDR_fam"/>
</dbReference>
<dbReference type="RefSeq" id="XP_007864821.1">
    <property type="nucleotide sequence ID" value="XM_007866630.1"/>
</dbReference>